<keyword evidence="2" id="KW-0812">Transmembrane</keyword>
<feature type="transmembrane region" description="Helical" evidence="2">
    <location>
        <begin position="23"/>
        <end position="42"/>
    </location>
</feature>
<protein>
    <recommendedName>
        <fullName evidence="6">G protein-coupled receptor</fullName>
    </recommendedName>
</protein>
<keyword evidence="3" id="KW-0732">Signal</keyword>
<evidence type="ECO:0008006" key="6">
    <source>
        <dbReference type="Google" id="ProtNLM"/>
    </source>
</evidence>
<gene>
    <name evidence="4" type="ORF">ECC02_001643</name>
</gene>
<feature type="signal peptide" evidence="3">
    <location>
        <begin position="1"/>
        <end position="15"/>
    </location>
</feature>
<feature type="chain" id="PRO_5029551614" description="G protein-coupled receptor" evidence="3">
    <location>
        <begin position="16"/>
        <end position="735"/>
    </location>
</feature>
<keyword evidence="2" id="KW-1133">Transmembrane helix</keyword>
<dbReference type="VEuPathDB" id="TriTrypDB:BCY84_15334"/>
<comment type="caution">
    <text evidence="4">The sequence shown here is derived from an EMBL/GenBank/DDBJ whole genome shotgun (WGS) entry which is preliminary data.</text>
</comment>
<dbReference type="VEuPathDB" id="TriTrypDB:ECC02_001643"/>
<name>A0A7J6YG79_TRYCR</name>
<feature type="transmembrane region" description="Helical" evidence="2">
    <location>
        <begin position="362"/>
        <end position="381"/>
    </location>
</feature>
<reference evidence="4 5" key="1">
    <citation type="journal article" date="2019" name="Genome Biol. Evol.">
        <title>Nanopore Sequencing Significantly Improves Genome Assembly of the Protozoan Parasite Trypanosoma cruzi.</title>
        <authorList>
            <person name="Diaz-Viraque F."/>
            <person name="Pita S."/>
            <person name="Greif G."/>
            <person name="de Souza R.C.M."/>
            <person name="Iraola G."/>
            <person name="Robello C."/>
        </authorList>
    </citation>
    <scope>NUCLEOTIDE SEQUENCE [LARGE SCALE GENOMIC DNA]</scope>
    <source>
        <strain evidence="4 5">Berenice</strain>
    </source>
</reference>
<feature type="region of interest" description="Disordered" evidence="1">
    <location>
        <begin position="397"/>
        <end position="442"/>
    </location>
</feature>
<feature type="transmembrane region" description="Helical" evidence="2">
    <location>
        <begin position="679"/>
        <end position="700"/>
    </location>
</feature>
<evidence type="ECO:0000313" key="4">
    <source>
        <dbReference type="EMBL" id="KAF5225098.1"/>
    </source>
</evidence>
<keyword evidence="2" id="KW-0472">Membrane</keyword>
<feature type="transmembrane region" description="Helical" evidence="2">
    <location>
        <begin position="86"/>
        <end position="110"/>
    </location>
</feature>
<evidence type="ECO:0000256" key="2">
    <source>
        <dbReference type="SAM" id="Phobius"/>
    </source>
</evidence>
<proteinExistence type="predicted"/>
<evidence type="ECO:0000256" key="1">
    <source>
        <dbReference type="SAM" id="MobiDB-lite"/>
    </source>
</evidence>
<evidence type="ECO:0000313" key="5">
    <source>
        <dbReference type="Proteomes" id="UP000583944"/>
    </source>
</evidence>
<evidence type="ECO:0000256" key="3">
    <source>
        <dbReference type="SAM" id="SignalP"/>
    </source>
</evidence>
<dbReference type="EMBL" id="JABDHM010000008">
    <property type="protein sequence ID" value="KAF5225098.1"/>
    <property type="molecule type" value="Genomic_DNA"/>
</dbReference>
<dbReference type="AlphaFoldDB" id="A0A7J6YG79"/>
<accession>A0A7J6YG79</accession>
<sequence length="735" mass="82638">MFSFLLLSLFCHAHCLFLIHSTILSIDSIAVPFFFFFLLFHIDITVIHTRIHTCIYVYERIGISFPFFFFFFWLPRKRTRMPMVCMMGGANLFFVIILFSFFFSFSAAVAGNSPGHGEFEFELGSLPSTPEGSFQCGLQKQWFVLNEKNRPFFMVTEGEIEVQVLSIHYDVNSYRTYVKQLISETEPGVISPFSVCLLTTQPRLYRESQLGIFHGKEATINYSSQDLTHFVDRTYMALETVLVLKVFEYLNWQNLLNEMEAMSSYTGSKKEEKSTGKSGVDWDSPSGIGGAICSFPALFTIHIDSFGAYQASNGIRQLQTRSHVIAVLAQCSHIPMKVNIQVRMSNADGKGSSEYISTEKIYLFYLVAYIVLFGILLFLILPCGSLSKKHSETTSLERLSESSGGVGHTNSSTECGGSRRGNINEAERGKARPSTDGQNERSGLNLTSLENVWETTPEAENENSAATNSDSRRRCSTACCDAFRKKIRNICSQYLLILYPPLQWLVLTCLILRGGVCLLRLIQYRILSGSSVAKPNGSIDILSILLSVCTRTAVFVMQQLVCIGWGCAYERPPTIKIVTVSLVSITTFFAYVFQGTCDEDSIPTRFTASDGRREYTTARCVKIQTIAIACEMLGWLINLFQLTTLMATIGRAAATGSKQGRLTTSESQTSLYLRYRGMCIPYALGIIVPQILFVAFSNTLMHVEDYYVEVALNEFSQWYALAFVLLFLRKEPLYI</sequence>
<feature type="transmembrane region" description="Helical" evidence="2">
    <location>
        <begin position="706"/>
        <end position="728"/>
    </location>
</feature>
<dbReference type="Proteomes" id="UP000583944">
    <property type="component" value="Unassembled WGS sequence"/>
</dbReference>
<feature type="transmembrane region" description="Helical" evidence="2">
    <location>
        <begin position="54"/>
        <end position="74"/>
    </location>
</feature>
<organism evidence="4 5">
    <name type="scientific">Trypanosoma cruzi</name>
    <dbReference type="NCBI Taxonomy" id="5693"/>
    <lineage>
        <taxon>Eukaryota</taxon>
        <taxon>Discoba</taxon>
        <taxon>Euglenozoa</taxon>
        <taxon>Kinetoplastea</taxon>
        <taxon>Metakinetoplastina</taxon>
        <taxon>Trypanosomatida</taxon>
        <taxon>Trypanosomatidae</taxon>
        <taxon>Trypanosoma</taxon>
        <taxon>Schizotrypanum</taxon>
    </lineage>
</organism>
<feature type="transmembrane region" description="Helical" evidence="2">
    <location>
        <begin position="502"/>
        <end position="522"/>
    </location>
</feature>